<evidence type="ECO:0000256" key="2">
    <source>
        <dbReference type="ARBA" id="ARBA00022448"/>
    </source>
</evidence>
<feature type="domain" description="ABC transmembrane type-1" evidence="10">
    <location>
        <begin position="65"/>
        <end position="338"/>
    </location>
</feature>
<dbReference type="SUPFAM" id="SSF90123">
    <property type="entry name" value="ABC transporter transmembrane region"/>
    <property type="match status" value="1"/>
</dbReference>
<dbReference type="Proteomes" id="UP000235828">
    <property type="component" value="Chromosome A"/>
</dbReference>
<keyword evidence="12" id="KW-1185">Reference proteome</keyword>
<dbReference type="Gene3D" id="3.40.50.300">
    <property type="entry name" value="P-loop containing nucleotide triphosphate hydrolases"/>
    <property type="match status" value="1"/>
</dbReference>
<dbReference type="KEGG" id="vta:A0983"/>
<dbReference type="RefSeq" id="WP_102521710.1">
    <property type="nucleotide sequence ID" value="NZ_LT960611.1"/>
</dbReference>
<dbReference type="InterPro" id="IPR027417">
    <property type="entry name" value="P-loop_NTPase"/>
</dbReference>
<dbReference type="InterPro" id="IPR036640">
    <property type="entry name" value="ABC1_TM_sf"/>
</dbReference>
<dbReference type="InterPro" id="IPR003593">
    <property type="entry name" value="AAA+_ATPase"/>
</dbReference>
<feature type="transmembrane region" description="Helical" evidence="8">
    <location>
        <begin position="159"/>
        <end position="177"/>
    </location>
</feature>
<feature type="transmembrane region" description="Helical" evidence="8">
    <location>
        <begin position="75"/>
        <end position="98"/>
    </location>
</feature>
<keyword evidence="2" id="KW-0813">Transport</keyword>
<evidence type="ECO:0000259" key="10">
    <source>
        <dbReference type="PROSITE" id="PS50929"/>
    </source>
</evidence>
<gene>
    <name evidence="11" type="ORF">VTAP4600_A0983</name>
</gene>
<protein>
    <submittedName>
        <fullName evidence="11">ABC transporter family protein</fullName>
    </submittedName>
</protein>
<dbReference type="SMART" id="SM00382">
    <property type="entry name" value="AAA"/>
    <property type="match status" value="1"/>
</dbReference>
<feature type="domain" description="ABC transporter" evidence="9">
    <location>
        <begin position="351"/>
        <end position="568"/>
    </location>
</feature>
<keyword evidence="5" id="KW-0067">ATP-binding</keyword>
<evidence type="ECO:0000313" key="11">
    <source>
        <dbReference type="EMBL" id="SON48962.1"/>
    </source>
</evidence>
<sequence>MFHKTELVLKNKRFLAQVWALSAPYWRSNEKGIAWLLLTIVVGLNYLIVEVAVLYSNWNRDFFNLMQNAEWENFWSMLGTFVLIMGVYTVVDLVEEYLRRGLRIRWRRWLTHTFLQKWLGKKRLYRHQLQFSNSDNPDQRITQDVKEFCDQTLKMGLELLRTITSLFSFTIILWNLSGSLNFTFAGSEWVIPGYMVWVAIVYSVIGTWLTHKIAKKLIPLNFEQEKSEADFRFHLMRVREHAESIALQRGEHAELSRTQGLFGKVWDNWQQLTGMKLKYSAFTSGYNEVARIFPYLVASPRLMSGALQLGDMMQTATGFYRVQEAFSWFVDSYDSIADWRAVTGRLITFHSQLENLPDQLPMKVSDKPSWKNLYLFSPEKSPLVLEQSGYIDQNLTIQGPSGCGKTTFMRTLAGLWPYHEGELAMPEDKDCLFIPQKPYLPHASLRDILLYPHQDIDCSDATLIESLERAGLVNLGTELNVTANWQQRLSGGELQKIMLARSLVQKPQWLFLDESLSALDPKSYQTLKLAIKQHLPHSRVVEISHRENNDADNALLTFCPQTQSLRFS</sequence>
<dbReference type="PANTHER" id="PTHR11384">
    <property type="entry name" value="ATP-BINDING CASSETTE, SUB-FAMILY D MEMBER"/>
    <property type="match status" value="1"/>
</dbReference>
<dbReference type="InterPro" id="IPR011527">
    <property type="entry name" value="ABC1_TM_dom"/>
</dbReference>
<dbReference type="PROSITE" id="PS50893">
    <property type="entry name" value="ABC_TRANSPORTER_2"/>
    <property type="match status" value="1"/>
</dbReference>
<dbReference type="SUPFAM" id="SSF52540">
    <property type="entry name" value="P-loop containing nucleoside triphosphate hydrolases"/>
    <property type="match status" value="1"/>
</dbReference>
<evidence type="ECO:0000256" key="1">
    <source>
        <dbReference type="ARBA" id="ARBA00004651"/>
    </source>
</evidence>
<keyword evidence="4" id="KW-0547">Nucleotide-binding</keyword>
<evidence type="ECO:0000256" key="7">
    <source>
        <dbReference type="ARBA" id="ARBA00023136"/>
    </source>
</evidence>
<evidence type="ECO:0000256" key="8">
    <source>
        <dbReference type="SAM" id="Phobius"/>
    </source>
</evidence>
<dbReference type="GO" id="GO:0140359">
    <property type="term" value="F:ABC-type transporter activity"/>
    <property type="evidence" value="ECO:0007669"/>
    <property type="project" value="InterPro"/>
</dbReference>
<dbReference type="PANTHER" id="PTHR11384:SF59">
    <property type="entry name" value="LYSOSOMAL COBALAMIN TRANSPORTER ABCD4"/>
    <property type="match status" value="1"/>
</dbReference>
<reference evidence="11 12" key="1">
    <citation type="submission" date="2017-10" db="EMBL/GenBank/DDBJ databases">
        <authorList>
            <person name="Banno H."/>
            <person name="Chua N.-H."/>
        </authorList>
    </citation>
    <scope>NUCLEOTIDE SEQUENCE [LARGE SCALE GENOMIC DNA]</scope>
    <source>
        <strain evidence="11">Vibrio tapetis CECT4600</strain>
    </source>
</reference>
<comment type="subcellular location">
    <subcellularLocation>
        <location evidence="1">Cell membrane</location>
        <topology evidence="1">Multi-pass membrane protein</topology>
    </subcellularLocation>
</comment>
<dbReference type="Pfam" id="PF06472">
    <property type="entry name" value="ABC_membrane_2"/>
    <property type="match status" value="1"/>
</dbReference>
<dbReference type="EMBL" id="LT960611">
    <property type="protein sequence ID" value="SON48962.1"/>
    <property type="molecule type" value="Genomic_DNA"/>
</dbReference>
<dbReference type="GO" id="GO:0005524">
    <property type="term" value="F:ATP binding"/>
    <property type="evidence" value="ECO:0007669"/>
    <property type="project" value="UniProtKB-KW"/>
</dbReference>
<proteinExistence type="predicted"/>
<evidence type="ECO:0000256" key="6">
    <source>
        <dbReference type="ARBA" id="ARBA00022989"/>
    </source>
</evidence>
<evidence type="ECO:0000259" key="9">
    <source>
        <dbReference type="PROSITE" id="PS50893"/>
    </source>
</evidence>
<dbReference type="GO" id="GO:0005886">
    <property type="term" value="C:plasma membrane"/>
    <property type="evidence" value="ECO:0007669"/>
    <property type="project" value="UniProtKB-SubCell"/>
</dbReference>
<organism evidence="11 12">
    <name type="scientific">Vibrio tapetis subsp. tapetis</name>
    <dbReference type="NCBI Taxonomy" id="1671868"/>
    <lineage>
        <taxon>Bacteria</taxon>
        <taxon>Pseudomonadati</taxon>
        <taxon>Pseudomonadota</taxon>
        <taxon>Gammaproteobacteria</taxon>
        <taxon>Vibrionales</taxon>
        <taxon>Vibrionaceae</taxon>
        <taxon>Vibrio</taxon>
    </lineage>
</organism>
<dbReference type="Gene3D" id="1.20.1560.10">
    <property type="entry name" value="ABC transporter type 1, transmembrane domain"/>
    <property type="match status" value="1"/>
</dbReference>
<dbReference type="PROSITE" id="PS00211">
    <property type="entry name" value="ABC_TRANSPORTER_1"/>
    <property type="match status" value="1"/>
</dbReference>
<dbReference type="GO" id="GO:0016887">
    <property type="term" value="F:ATP hydrolysis activity"/>
    <property type="evidence" value="ECO:0007669"/>
    <property type="project" value="InterPro"/>
</dbReference>
<feature type="transmembrane region" description="Helical" evidence="8">
    <location>
        <begin position="189"/>
        <end position="209"/>
    </location>
</feature>
<keyword evidence="7 8" id="KW-0472">Membrane</keyword>
<dbReference type="PROSITE" id="PS50929">
    <property type="entry name" value="ABC_TM1F"/>
    <property type="match status" value="1"/>
</dbReference>
<evidence type="ECO:0000256" key="5">
    <source>
        <dbReference type="ARBA" id="ARBA00022840"/>
    </source>
</evidence>
<evidence type="ECO:0000256" key="3">
    <source>
        <dbReference type="ARBA" id="ARBA00022692"/>
    </source>
</evidence>
<evidence type="ECO:0000313" key="12">
    <source>
        <dbReference type="Proteomes" id="UP000235828"/>
    </source>
</evidence>
<dbReference type="InterPro" id="IPR003439">
    <property type="entry name" value="ABC_transporter-like_ATP-bd"/>
</dbReference>
<accession>A0A2N8ZAP5</accession>
<keyword evidence="6 8" id="KW-1133">Transmembrane helix</keyword>
<dbReference type="AlphaFoldDB" id="A0A2N8ZAP5"/>
<feature type="transmembrane region" description="Helical" evidence="8">
    <location>
        <begin position="33"/>
        <end position="55"/>
    </location>
</feature>
<dbReference type="InterPro" id="IPR017871">
    <property type="entry name" value="ABC_transporter-like_CS"/>
</dbReference>
<evidence type="ECO:0000256" key="4">
    <source>
        <dbReference type="ARBA" id="ARBA00022741"/>
    </source>
</evidence>
<dbReference type="InterPro" id="IPR050835">
    <property type="entry name" value="ABC_transporter_sub-D"/>
</dbReference>
<name>A0A2N8ZAP5_9VIBR</name>
<keyword evidence="3 8" id="KW-0812">Transmembrane</keyword>
<dbReference type="OrthoDB" id="8233587at2"/>
<dbReference type="Pfam" id="PF00005">
    <property type="entry name" value="ABC_tran"/>
    <property type="match status" value="1"/>
</dbReference>